<dbReference type="RefSeq" id="WP_274457041.1">
    <property type="nucleotide sequence ID" value="NZ_CP067097.1"/>
</dbReference>
<dbReference type="GO" id="GO:0004419">
    <property type="term" value="F:hydroxymethylglutaryl-CoA lyase activity"/>
    <property type="evidence" value="ECO:0007669"/>
    <property type="project" value="UniProtKB-EC"/>
</dbReference>
<dbReference type="InterPro" id="IPR013785">
    <property type="entry name" value="Aldolase_TIM"/>
</dbReference>
<keyword evidence="2" id="KW-0479">Metal-binding</keyword>
<dbReference type="Pfam" id="PF00682">
    <property type="entry name" value="HMGL-like"/>
    <property type="match status" value="1"/>
</dbReference>
<evidence type="ECO:0000256" key="2">
    <source>
        <dbReference type="ARBA" id="ARBA00022723"/>
    </source>
</evidence>
<evidence type="ECO:0000256" key="1">
    <source>
        <dbReference type="ARBA" id="ARBA00009405"/>
    </source>
</evidence>
<protein>
    <submittedName>
        <fullName evidence="5">Hydroxymethylglutaryl-CoA lyase</fullName>
        <ecNumber evidence="5">4.1.3.4</ecNumber>
    </submittedName>
</protein>
<comment type="caution">
    <text evidence="5">The sequence shown here is derived from an EMBL/GenBank/DDBJ whole genome shotgun (WGS) entry which is preliminary data.</text>
</comment>
<sequence length="300" mass="32030">MKWPQSVRIVDVTPRDGLQDADGALTSEQKIRLCKALYDAGVRSVEITAFVSPKWVPLMKDAETVATALRDCHETIALVPNEKGFDRALATGVDAVTFVVSASPMHQQENLRMPLADSLQQFRRIAERNDTGGSAAGADVGRVRLRGAISCAFGSPFSDETIVPAHVADIAEQLVETGAVELGLADTVGVGTPQVVYETLCRVKARVGEGVPIVLHLHDRYELGLGNITAALMAGVTTFETALGGLGGCPFVPDAPGNLDTEKVVCWMHRMGIETGIDEEGLAQTRTWLLDALRASVARA</sequence>
<comment type="similarity">
    <text evidence="1">Belongs to the HMG-CoA lyase family.</text>
</comment>
<dbReference type="NCBIfam" id="NF004283">
    <property type="entry name" value="PRK05692.1"/>
    <property type="match status" value="1"/>
</dbReference>
<evidence type="ECO:0000256" key="3">
    <source>
        <dbReference type="ARBA" id="ARBA00023239"/>
    </source>
</evidence>
<dbReference type="PROSITE" id="PS50991">
    <property type="entry name" value="PYR_CT"/>
    <property type="match status" value="1"/>
</dbReference>
<keyword evidence="6" id="KW-1185">Reference proteome</keyword>
<proteinExistence type="inferred from homology"/>
<dbReference type="PANTHER" id="PTHR42738">
    <property type="entry name" value="HYDROXYMETHYLGLUTARYL-COA LYASE"/>
    <property type="match status" value="1"/>
</dbReference>
<dbReference type="Proteomes" id="UP001232973">
    <property type="component" value="Unassembled WGS sequence"/>
</dbReference>
<evidence type="ECO:0000313" key="6">
    <source>
        <dbReference type="Proteomes" id="UP001232973"/>
    </source>
</evidence>
<dbReference type="SUPFAM" id="SSF51569">
    <property type="entry name" value="Aldolase"/>
    <property type="match status" value="1"/>
</dbReference>
<name>A0ABT9XH65_9BACL</name>
<dbReference type="EMBL" id="JAUSTP010000007">
    <property type="protein sequence ID" value="MDQ0189379.1"/>
    <property type="molecule type" value="Genomic_DNA"/>
</dbReference>
<reference evidence="5 6" key="1">
    <citation type="submission" date="2023-07" db="EMBL/GenBank/DDBJ databases">
        <title>Genomic Encyclopedia of Type Strains, Phase IV (KMG-IV): sequencing the most valuable type-strain genomes for metagenomic binning, comparative biology and taxonomic classification.</title>
        <authorList>
            <person name="Goeker M."/>
        </authorList>
    </citation>
    <scope>NUCLEOTIDE SEQUENCE [LARGE SCALE GENOMIC DNA]</scope>
    <source>
        <strain evidence="5 6">DSM 4006</strain>
    </source>
</reference>
<dbReference type="InterPro" id="IPR000891">
    <property type="entry name" value="PYR_CT"/>
</dbReference>
<evidence type="ECO:0000259" key="4">
    <source>
        <dbReference type="PROSITE" id="PS50991"/>
    </source>
</evidence>
<evidence type="ECO:0000313" key="5">
    <source>
        <dbReference type="EMBL" id="MDQ0189379.1"/>
    </source>
</evidence>
<accession>A0ABT9XH65</accession>
<dbReference type="InterPro" id="IPR043594">
    <property type="entry name" value="HMGL"/>
</dbReference>
<dbReference type="CDD" id="cd07938">
    <property type="entry name" value="DRE_TIM_HMGL"/>
    <property type="match status" value="1"/>
</dbReference>
<gene>
    <name evidence="5" type="ORF">J2S03_001211</name>
</gene>
<feature type="domain" description="Pyruvate carboxyltransferase" evidence="4">
    <location>
        <begin position="7"/>
        <end position="283"/>
    </location>
</feature>
<keyword evidence="3 5" id="KW-0456">Lyase</keyword>
<dbReference type="EC" id="4.1.3.4" evidence="5"/>
<dbReference type="Gene3D" id="3.20.20.70">
    <property type="entry name" value="Aldolase class I"/>
    <property type="match status" value="1"/>
</dbReference>
<organism evidence="5 6">
    <name type="scientific">Alicyclobacillus cycloheptanicus</name>
    <dbReference type="NCBI Taxonomy" id="1457"/>
    <lineage>
        <taxon>Bacteria</taxon>
        <taxon>Bacillati</taxon>
        <taxon>Bacillota</taxon>
        <taxon>Bacilli</taxon>
        <taxon>Bacillales</taxon>
        <taxon>Alicyclobacillaceae</taxon>
        <taxon>Alicyclobacillus</taxon>
    </lineage>
</organism>
<dbReference type="PANTHER" id="PTHR42738:SF7">
    <property type="entry name" value="HYDROXYMETHYLGLUTARYL-COA LYASE"/>
    <property type="match status" value="1"/>
</dbReference>